<feature type="domain" description="Histidine kinase/HSP90-like ATPase" evidence="11">
    <location>
        <begin position="329"/>
        <end position="420"/>
    </location>
</feature>
<keyword evidence="6 13" id="KW-0418">Kinase</keyword>
<feature type="transmembrane region" description="Helical" evidence="10">
    <location>
        <begin position="134"/>
        <end position="153"/>
    </location>
</feature>
<proteinExistence type="predicted"/>
<feature type="transmembrane region" description="Helical" evidence="10">
    <location>
        <begin position="70"/>
        <end position="92"/>
    </location>
</feature>
<dbReference type="InterPro" id="IPR011712">
    <property type="entry name" value="Sig_transdc_His_kin_sub3_dim/P"/>
</dbReference>
<feature type="region of interest" description="Disordered" evidence="9">
    <location>
        <begin position="404"/>
        <end position="430"/>
    </location>
</feature>
<dbReference type="Gene3D" id="1.20.5.1930">
    <property type="match status" value="1"/>
</dbReference>
<feature type="transmembrane region" description="Helical" evidence="10">
    <location>
        <begin position="43"/>
        <end position="63"/>
    </location>
</feature>
<dbReference type="GO" id="GO:0005524">
    <property type="term" value="F:ATP binding"/>
    <property type="evidence" value="ECO:0007669"/>
    <property type="project" value="UniProtKB-KW"/>
</dbReference>
<keyword evidence="4" id="KW-0808">Transferase</keyword>
<comment type="catalytic activity">
    <reaction evidence="1">
        <text>ATP + protein L-histidine = ADP + protein N-phospho-L-histidine.</text>
        <dbReference type="EC" id="2.7.13.3"/>
    </reaction>
</comment>
<evidence type="ECO:0000313" key="13">
    <source>
        <dbReference type="EMBL" id="SCL66192.1"/>
    </source>
</evidence>
<feature type="domain" description="Signal transduction histidine kinase subgroup 3 dimerisation and phosphoacceptor" evidence="12">
    <location>
        <begin position="219"/>
        <end position="282"/>
    </location>
</feature>
<feature type="transmembrane region" description="Helical" evidence="10">
    <location>
        <begin position="112"/>
        <end position="129"/>
    </location>
</feature>
<evidence type="ECO:0000256" key="8">
    <source>
        <dbReference type="ARBA" id="ARBA00023012"/>
    </source>
</evidence>
<evidence type="ECO:0000256" key="6">
    <source>
        <dbReference type="ARBA" id="ARBA00022777"/>
    </source>
</evidence>
<feature type="compositionally biased region" description="Low complexity" evidence="9">
    <location>
        <begin position="418"/>
        <end position="430"/>
    </location>
</feature>
<keyword evidence="7" id="KW-0067">ATP-binding</keyword>
<feature type="transmembrane region" description="Helical" evidence="10">
    <location>
        <begin position="173"/>
        <end position="190"/>
    </location>
</feature>
<dbReference type="InterPro" id="IPR003594">
    <property type="entry name" value="HATPase_dom"/>
</dbReference>
<dbReference type="AlphaFoldDB" id="A0A1C6VIT0"/>
<keyword evidence="3" id="KW-0597">Phosphoprotein</keyword>
<reference evidence="14" key="1">
    <citation type="submission" date="2016-06" db="EMBL/GenBank/DDBJ databases">
        <authorList>
            <person name="Varghese N."/>
            <person name="Submissions Spin"/>
        </authorList>
    </citation>
    <scope>NUCLEOTIDE SEQUENCE [LARGE SCALE GENOMIC DNA]</scope>
    <source>
        <strain evidence="14">DSM 43903</strain>
    </source>
</reference>
<evidence type="ECO:0000256" key="2">
    <source>
        <dbReference type="ARBA" id="ARBA00012438"/>
    </source>
</evidence>
<dbReference type="PANTHER" id="PTHR24421:SF10">
    <property type="entry name" value="NITRATE_NITRITE SENSOR PROTEIN NARQ"/>
    <property type="match status" value="1"/>
</dbReference>
<dbReference type="PANTHER" id="PTHR24421">
    <property type="entry name" value="NITRATE/NITRITE SENSOR PROTEIN NARX-RELATED"/>
    <property type="match status" value="1"/>
</dbReference>
<name>A0A1C6VIT0_9ACTN</name>
<dbReference type="InterPro" id="IPR036890">
    <property type="entry name" value="HATPase_C_sf"/>
</dbReference>
<dbReference type="GO" id="GO:0016020">
    <property type="term" value="C:membrane"/>
    <property type="evidence" value="ECO:0007669"/>
    <property type="project" value="InterPro"/>
</dbReference>
<evidence type="ECO:0000256" key="10">
    <source>
        <dbReference type="SAM" id="Phobius"/>
    </source>
</evidence>
<protein>
    <recommendedName>
        <fullName evidence="2">histidine kinase</fullName>
        <ecNumber evidence="2">2.7.13.3</ecNumber>
    </recommendedName>
</protein>
<dbReference type="GO" id="GO:0046983">
    <property type="term" value="F:protein dimerization activity"/>
    <property type="evidence" value="ECO:0007669"/>
    <property type="project" value="InterPro"/>
</dbReference>
<keyword evidence="5" id="KW-0547">Nucleotide-binding</keyword>
<dbReference type="Proteomes" id="UP000199001">
    <property type="component" value="Unassembled WGS sequence"/>
</dbReference>
<evidence type="ECO:0000256" key="9">
    <source>
        <dbReference type="SAM" id="MobiDB-lite"/>
    </source>
</evidence>
<dbReference type="Pfam" id="PF02518">
    <property type="entry name" value="HATPase_c"/>
    <property type="match status" value="1"/>
</dbReference>
<dbReference type="CDD" id="cd16917">
    <property type="entry name" value="HATPase_UhpB-NarQ-NarX-like"/>
    <property type="match status" value="1"/>
</dbReference>
<evidence type="ECO:0000256" key="1">
    <source>
        <dbReference type="ARBA" id="ARBA00000085"/>
    </source>
</evidence>
<evidence type="ECO:0000259" key="12">
    <source>
        <dbReference type="Pfam" id="PF07730"/>
    </source>
</evidence>
<evidence type="ECO:0000256" key="3">
    <source>
        <dbReference type="ARBA" id="ARBA00022553"/>
    </source>
</evidence>
<dbReference type="InterPro" id="IPR050482">
    <property type="entry name" value="Sensor_HK_TwoCompSys"/>
</dbReference>
<evidence type="ECO:0000256" key="7">
    <source>
        <dbReference type="ARBA" id="ARBA00022840"/>
    </source>
</evidence>
<dbReference type="STRING" id="47855.GA0070606_4273"/>
<keyword evidence="10" id="KW-0472">Membrane</keyword>
<dbReference type="EMBL" id="FMHZ01000002">
    <property type="protein sequence ID" value="SCL66192.1"/>
    <property type="molecule type" value="Genomic_DNA"/>
</dbReference>
<sequence length="430" mass="45598">MNMSDDPDAGRRRGSRARWLPPAPRELWTVAADPLPPLPWPRWAAGLPHVLVVVYAALLFVAFHGIGRPTVVLTGVQAAAVVLAMFRPVPAWWAVTVTAVVGPLAVDAPSPWSRATIAALAGVLFLLALRTRPLAVFTALGVSVLAGLASVGFHVHNHSPDAGWPFRPLHTDVGQVVAICGLAACLGGMVRARRVARTRLVAQELVSAEERARRTLLEERARIARELHDVVAHHLSVISIQAQVAPHLVTDPPEELRQNLAGIRGNALEALTELRRVLGVLRVERPADAGHAPQPTLARLPELVGNVRDAGLDVTTRTTGRPRPLPPGVELSAYRIVQEALSNAIRHAPGATVRVELAYHPTSLVVQVGNTPPTRPAPPSAHEGHGLLGMRERAAMLGGTLTAGPTPDGGYEVTADLPAPTCAPTAEEAA</sequence>
<keyword evidence="10" id="KW-1133">Transmembrane helix</keyword>
<gene>
    <name evidence="13" type="ORF">GA0070606_4273</name>
</gene>
<evidence type="ECO:0000256" key="4">
    <source>
        <dbReference type="ARBA" id="ARBA00022679"/>
    </source>
</evidence>
<accession>A0A1C6VIT0</accession>
<dbReference type="Gene3D" id="3.30.565.10">
    <property type="entry name" value="Histidine kinase-like ATPase, C-terminal domain"/>
    <property type="match status" value="1"/>
</dbReference>
<keyword evidence="14" id="KW-1185">Reference proteome</keyword>
<dbReference type="Pfam" id="PF07730">
    <property type="entry name" value="HisKA_3"/>
    <property type="match status" value="1"/>
</dbReference>
<keyword evidence="8" id="KW-0902">Two-component regulatory system</keyword>
<keyword evidence="10" id="KW-0812">Transmembrane</keyword>
<evidence type="ECO:0000256" key="5">
    <source>
        <dbReference type="ARBA" id="ARBA00022741"/>
    </source>
</evidence>
<evidence type="ECO:0000313" key="14">
    <source>
        <dbReference type="Proteomes" id="UP000199001"/>
    </source>
</evidence>
<evidence type="ECO:0000259" key="11">
    <source>
        <dbReference type="Pfam" id="PF02518"/>
    </source>
</evidence>
<dbReference type="SUPFAM" id="SSF55874">
    <property type="entry name" value="ATPase domain of HSP90 chaperone/DNA topoisomerase II/histidine kinase"/>
    <property type="match status" value="1"/>
</dbReference>
<dbReference type="EC" id="2.7.13.3" evidence="2"/>
<dbReference type="GO" id="GO:0000155">
    <property type="term" value="F:phosphorelay sensor kinase activity"/>
    <property type="evidence" value="ECO:0007669"/>
    <property type="project" value="InterPro"/>
</dbReference>
<dbReference type="RefSeq" id="WP_218106036.1">
    <property type="nucleotide sequence ID" value="NZ_FMHZ01000002.1"/>
</dbReference>
<organism evidence="13 14">
    <name type="scientific">Micromonospora citrea</name>
    <dbReference type="NCBI Taxonomy" id="47855"/>
    <lineage>
        <taxon>Bacteria</taxon>
        <taxon>Bacillati</taxon>
        <taxon>Actinomycetota</taxon>
        <taxon>Actinomycetes</taxon>
        <taxon>Micromonosporales</taxon>
        <taxon>Micromonosporaceae</taxon>
        <taxon>Micromonospora</taxon>
    </lineage>
</organism>